<evidence type="ECO:0000259" key="4">
    <source>
        <dbReference type="Pfam" id="PF02251"/>
    </source>
</evidence>
<name>A0ABP0FZU7_CLALP</name>
<proteinExistence type="inferred from homology"/>
<organism evidence="6 7">
    <name type="scientific">Clavelina lepadiformis</name>
    <name type="common">Light-bulb sea squirt</name>
    <name type="synonym">Ascidia lepadiformis</name>
    <dbReference type="NCBI Taxonomy" id="159417"/>
    <lineage>
        <taxon>Eukaryota</taxon>
        <taxon>Metazoa</taxon>
        <taxon>Chordata</taxon>
        <taxon>Tunicata</taxon>
        <taxon>Ascidiacea</taxon>
        <taxon>Aplousobranchia</taxon>
        <taxon>Clavelinidae</taxon>
        <taxon>Clavelina</taxon>
    </lineage>
</organism>
<comment type="caution">
    <text evidence="6">The sequence shown here is derived from an EMBL/GenBank/DDBJ whole genome shotgun (WGS) entry which is preliminary data.</text>
</comment>
<evidence type="ECO:0000313" key="6">
    <source>
        <dbReference type="EMBL" id="CAK8684076.1"/>
    </source>
</evidence>
<feature type="domain" description="Proteasome activator PA28 C-terminal" evidence="5">
    <location>
        <begin position="130"/>
        <end position="271"/>
    </location>
</feature>
<feature type="compositionally biased region" description="Basic and acidic residues" evidence="3">
    <location>
        <begin position="55"/>
        <end position="77"/>
    </location>
</feature>
<dbReference type="InterPro" id="IPR003186">
    <property type="entry name" value="PA28_C"/>
</dbReference>
<evidence type="ECO:0000256" key="1">
    <source>
        <dbReference type="ARBA" id="ARBA00005883"/>
    </source>
</evidence>
<feature type="region of interest" description="Disordered" evidence="3">
    <location>
        <begin position="51"/>
        <end position="126"/>
    </location>
</feature>
<reference evidence="6 7" key="1">
    <citation type="submission" date="2024-02" db="EMBL/GenBank/DDBJ databases">
        <authorList>
            <person name="Daric V."/>
            <person name="Darras S."/>
        </authorList>
    </citation>
    <scope>NUCLEOTIDE SEQUENCE [LARGE SCALE GENOMIC DNA]</scope>
</reference>
<dbReference type="InterPro" id="IPR003185">
    <property type="entry name" value="Proteasome_activ_PA28_N"/>
</dbReference>
<feature type="domain" description="Proteasome activator PA28 N-terminal" evidence="4">
    <location>
        <begin position="2"/>
        <end position="46"/>
    </location>
</feature>
<dbReference type="SUPFAM" id="SSF47216">
    <property type="entry name" value="Proteasome activator"/>
    <property type="match status" value="1"/>
</dbReference>
<dbReference type="PANTHER" id="PTHR10660:SF2">
    <property type="entry name" value="LD45860P"/>
    <property type="match status" value="1"/>
</dbReference>
<keyword evidence="7" id="KW-1185">Reference proteome</keyword>
<dbReference type="Pfam" id="PF02252">
    <property type="entry name" value="PA28_C"/>
    <property type="match status" value="1"/>
</dbReference>
<dbReference type="Gene3D" id="1.20.120.180">
    <property type="entry name" value="Proteasome activator pa28, C-terminal domain"/>
    <property type="match status" value="1"/>
</dbReference>
<dbReference type="EMBL" id="CAWYQH010000097">
    <property type="protein sequence ID" value="CAK8684076.1"/>
    <property type="molecule type" value="Genomic_DNA"/>
</dbReference>
<dbReference type="PANTHER" id="PTHR10660">
    <property type="entry name" value="PROTEASOME REGULATOR PA28"/>
    <property type="match status" value="1"/>
</dbReference>
<dbReference type="InterPro" id="IPR036252">
    <property type="entry name" value="Proteasome_activ_sf"/>
</dbReference>
<sequence length="303" mass="34754">MEEYRKRLTNDAKKLFETELPQLCQRFHNLLSEDAFSPDSVPTVKAITQNSCQKLIKDENKPGEEMRIKEKEKREGSGSDEEEFHTPMTSDSELESEPPRKKLKVKHRKKIEHSDDESDSDDATDETVLLECNPHISDMMKRMKPQLRAVIESCNTVKAWVQLQVPEMQDGNNFGVEVQGDMLNEVTGVETKCQAFLQALSLYHLSRAEVASKLAKFPGVKDYAKTLEELDVKEFFSLRLIVREARNLCVSLVDTFRKNMDNIVTPRSHSENILLNIDIRQSKRLQAAIDIHDTRLNVEVASH</sequence>
<dbReference type="InterPro" id="IPR036997">
    <property type="entry name" value="PA28_C_sf"/>
</dbReference>
<comment type="similarity">
    <text evidence="1">Belongs to the PA28 family.</text>
</comment>
<dbReference type="InterPro" id="IPR009077">
    <property type="entry name" value="Proteasome_activ_PA28"/>
</dbReference>
<dbReference type="Pfam" id="PF02251">
    <property type="entry name" value="PA28_N"/>
    <property type="match status" value="1"/>
</dbReference>
<gene>
    <name evidence="6" type="ORF">CVLEPA_LOCUS15076</name>
</gene>
<dbReference type="Proteomes" id="UP001642483">
    <property type="component" value="Unassembled WGS sequence"/>
</dbReference>
<evidence type="ECO:0000259" key="5">
    <source>
        <dbReference type="Pfam" id="PF02252"/>
    </source>
</evidence>
<feature type="compositionally biased region" description="Acidic residues" evidence="3">
    <location>
        <begin position="114"/>
        <end position="125"/>
    </location>
</feature>
<evidence type="ECO:0008006" key="8">
    <source>
        <dbReference type="Google" id="ProtNLM"/>
    </source>
</evidence>
<keyword evidence="2" id="KW-0647">Proteasome</keyword>
<accession>A0ABP0FZU7</accession>
<evidence type="ECO:0000256" key="2">
    <source>
        <dbReference type="ARBA" id="ARBA00022942"/>
    </source>
</evidence>
<protein>
    <recommendedName>
        <fullName evidence="8">Proteasome activator PA28 C-terminal domain-containing protein</fullName>
    </recommendedName>
</protein>
<evidence type="ECO:0000256" key="3">
    <source>
        <dbReference type="SAM" id="MobiDB-lite"/>
    </source>
</evidence>
<feature type="compositionally biased region" description="Basic residues" evidence="3">
    <location>
        <begin position="101"/>
        <end position="111"/>
    </location>
</feature>
<evidence type="ECO:0000313" key="7">
    <source>
        <dbReference type="Proteomes" id="UP001642483"/>
    </source>
</evidence>